<dbReference type="KEGG" id="cbp:EB354_16670"/>
<dbReference type="AlphaFoldDB" id="A0AAX2IJD2"/>
<accession>A0AAX2IJD2</accession>
<sequence length="209" mass="24408">MIKNKRTMKKLSVYIVLLFLVASSNVYSQKTVNKDNDTSLVQKEEGDLNNDKQNDKVMLEMDIEDETRPLRLQIFLSQPDKKLQMVVSSTKIIEPQYPINKKGEHNGNPIPDFFIEEGVLRMLTDINNRKSSYEFRLKQNNFELIKISRVLWDGKETTSETEIDLIKGTKSEYDRDFSPNKKNIKNTKLKPIKTLPKIQDLSFSDLEKY</sequence>
<dbReference type="EMBL" id="UAVR01000008">
    <property type="protein sequence ID" value="SQA88815.1"/>
    <property type="molecule type" value="Genomic_DNA"/>
</dbReference>
<proteinExistence type="predicted"/>
<dbReference type="Proteomes" id="UP000190669">
    <property type="component" value="Unassembled WGS sequence"/>
</dbReference>
<comment type="caution">
    <text evidence="3">The sequence shown here is derived from an EMBL/GenBank/DDBJ whole genome shotgun (WGS) entry which is preliminary data.</text>
</comment>
<reference evidence="2 4" key="1">
    <citation type="submission" date="2017-02" db="EMBL/GenBank/DDBJ databases">
        <authorList>
            <person name="Varghese N."/>
            <person name="Submissions S."/>
        </authorList>
    </citation>
    <scope>NUCLEOTIDE SEQUENCE [LARGE SCALE GENOMIC DNA]</scope>
    <source>
        <strain evidence="2 4">DSM 16775</strain>
    </source>
</reference>
<evidence type="ECO:0000313" key="4">
    <source>
        <dbReference type="Proteomes" id="UP000190669"/>
    </source>
</evidence>
<feature type="chain" id="PRO_5043948617" description="DUF4412 domain-containing protein" evidence="1">
    <location>
        <begin position="29"/>
        <end position="209"/>
    </location>
</feature>
<keyword evidence="4" id="KW-1185">Reference proteome</keyword>
<evidence type="ECO:0000256" key="1">
    <source>
        <dbReference type="SAM" id="SignalP"/>
    </source>
</evidence>
<dbReference type="Proteomes" id="UP000251937">
    <property type="component" value="Unassembled WGS sequence"/>
</dbReference>
<reference evidence="3 5" key="2">
    <citation type="submission" date="2018-06" db="EMBL/GenBank/DDBJ databases">
        <authorList>
            <consortium name="Pathogen Informatics"/>
            <person name="Doyle S."/>
        </authorList>
    </citation>
    <scope>NUCLEOTIDE SEQUENCE [LARGE SCALE GENOMIC DNA]</scope>
    <source>
        <strain evidence="3 5">NCTC11212</strain>
    </source>
</reference>
<evidence type="ECO:0000313" key="3">
    <source>
        <dbReference type="EMBL" id="SQA88815.1"/>
    </source>
</evidence>
<gene>
    <name evidence="3" type="ORF">NCTC11212_01352</name>
    <name evidence="2" type="ORF">SAMN05421800_11884</name>
</gene>
<evidence type="ECO:0000313" key="5">
    <source>
        <dbReference type="Proteomes" id="UP000251937"/>
    </source>
</evidence>
<protein>
    <recommendedName>
        <fullName evidence="6">DUF4412 domain-containing protein</fullName>
    </recommendedName>
</protein>
<organism evidence="3 5">
    <name type="scientific">Chryseobacterium balustinum</name>
    <dbReference type="NCBI Taxonomy" id="246"/>
    <lineage>
        <taxon>Bacteria</taxon>
        <taxon>Pseudomonadati</taxon>
        <taxon>Bacteroidota</taxon>
        <taxon>Flavobacteriia</taxon>
        <taxon>Flavobacteriales</taxon>
        <taxon>Weeksellaceae</taxon>
        <taxon>Chryseobacterium group</taxon>
        <taxon>Chryseobacterium</taxon>
    </lineage>
</organism>
<evidence type="ECO:0008006" key="6">
    <source>
        <dbReference type="Google" id="ProtNLM"/>
    </source>
</evidence>
<dbReference type="EMBL" id="FUZE01000018">
    <property type="protein sequence ID" value="SKB98897.1"/>
    <property type="molecule type" value="Genomic_DNA"/>
</dbReference>
<evidence type="ECO:0000313" key="2">
    <source>
        <dbReference type="EMBL" id="SKB98897.1"/>
    </source>
</evidence>
<keyword evidence="1" id="KW-0732">Signal</keyword>
<feature type="signal peptide" evidence="1">
    <location>
        <begin position="1"/>
        <end position="28"/>
    </location>
</feature>
<name>A0AAX2IJD2_9FLAO</name>